<gene>
    <name evidence="2" type="ORF">SUNI508_04224</name>
</gene>
<keyword evidence="1" id="KW-0472">Membrane</keyword>
<keyword evidence="3" id="KW-1185">Reference proteome</keyword>
<organism evidence="2 3">
    <name type="scientific">Seiridium unicorne</name>
    <dbReference type="NCBI Taxonomy" id="138068"/>
    <lineage>
        <taxon>Eukaryota</taxon>
        <taxon>Fungi</taxon>
        <taxon>Dikarya</taxon>
        <taxon>Ascomycota</taxon>
        <taxon>Pezizomycotina</taxon>
        <taxon>Sordariomycetes</taxon>
        <taxon>Xylariomycetidae</taxon>
        <taxon>Amphisphaeriales</taxon>
        <taxon>Sporocadaceae</taxon>
        <taxon>Seiridium</taxon>
    </lineage>
</organism>
<keyword evidence="1" id="KW-0812">Transmembrane</keyword>
<proteinExistence type="predicted"/>
<accession>A0ABR2VA26</accession>
<evidence type="ECO:0000256" key="1">
    <source>
        <dbReference type="SAM" id="Phobius"/>
    </source>
</evidence>
<protein>
    <submittedName>
        <fullName evidence="2">Apple domain-containing protein</fullName>
    </submittedName>
</protein>
<evidence type="ECO:0000313" key="2">
    <source>
        <dbReference type="EMBL" id="KAK9423330.1"/>
    </source>
</evidence>
<dbReference type="EMBL" id="JARVKF010000079">
    <property type="protein sequence ID" value="KAK9423330.1"/>
    <property type="molecule type" value="Genomic_DNA"/>
</dbReference>
<comment type="caution">
    <text evidence="2">The sequence shown here is derived from an EMBL/GenBank/DDBJ whole genome shotgun (WGS) entry which is preliminary data.</text>
</comment>
<dbReference type="Proteomes" id="UP001408356">
    <property type="component" value="Unassembled WGS sequence"/>
</dbReference>
<name>A0ABR2VA26_9PEZI</name>
<reference evidence="2 3" key="1">
    <citation type="journal article" date="2024" name="J. Plant Pathol.">
        <title>Sequence and assembly of the genome of Seiridium unicorne, isolate CBS 538.82, causal agent of cypress canker disease.</title>
        <authorList>
            <person name="Scali E."/>
            <person name="Rocca G.D."/>
            <person name="Danti R."/>
            <person name="Garbelotto M."/>
            <person name="Barberini S."/>
            <person name="Baroncelli R."/>
            <person name="Emiliani G."/>
        </authorList>
    </citation>
    <scope>NUCLEOTIDE SEQUENCE [LARGE SCALE GENOMIC DNA]</scope>
    <source>
        <strain evidence="2 3">BM-138-508</strain>
    </source>
</reference>
<sequence length="301" mass="31639">MMHKLARFLAFESFSKAHGSSFLDAGTSGLTQFYINSSKSSTRSMTSNDQHRPGAQPGLEVVPDSGLQVAPPAGLEPTSAWRNSHSIYEGRNEKFSVLFQAPDGLKGGNRCATSIIPNGYATQGPLIAPDVDWRRSHYDESPRKTRAGGAISLTCGSRKTIILIGVVVLIVLALAVGLGVGLATRHSTNASERGSVPSTSDNTTTGLSCPGSNATYTSSSGIVFLVVCGIDYNSSGGSVDLFSNNTKTPEHCFNNCARNSSCVGAGYGWNTATSSNYCYMKSNLSTPGSAISNWVFGIAQS</sequence>
<evidence type="ECO:0000313" key="3">
    <source>
        <dbReference type="Proteomes" id="UP001408356"/>
    </source>
</evidence>
<keyword evidence="1" id="KW-1133">Transmembrane helix</keyword>
<feature type="transmembrane region" description="Helical" evidence="1">
    <location>
        <begin position="161"/>
        <end position="183"/>
    </location>
</feature>